<dbReference type="CDD" id="cd01360">
    <property type="entry name" value="Adenylsuccinate_lyase_1"/>
    <property type="match status" value="1"/>
</dbReference>
<dbReference type="PRINTS" id="PR00149">
    <property type="entry name" value="FUMRATELYASE"/>
</dbReference>
<dbReference type="Gene3D" id="1.20.200.10">
    <property type="entry name" value="Fumarase/aspartase (Central domain)"/>
    <property type="match status" value="1"/>
</dbReference>
<dbReference type="UniPathway" id="UPA00075">
    <property type="reaction ID" value="UER00336"/>
</dbReference>
<accession>G7VAB1</accession>
<comment type="catalytic activity">
    <reaction evidence="10">
        <text>N(6)-(1,2-dicarboxyethyl)-AMP = fumarate + AMP</text>
        <dbReference type="Rhea" id="RHEA:16853"/>
        <dbReference type="ChEBI" id="CHEBI:29806"/>
        <dbReference type="ChEBI" id="CHEBI:57567"/>
        <dbReference type="ChEBI" id="CHEBI:456215"/>
        <dbReference type="EC" id="4.3.2.2"/>
    </reaction>
    <physiologicalReaction direction="left-to-right" evidence="10">
        <dbReference type="Rhea" id="RHEA:16854"/>
    </physiologicalReaction>
</comment>
<dbReference type="PANTHER" id="PTHR43172:SF1">
    <property type="entry name" value="ADENYLOSUCCINATE LYASE"/>
    <property type="match status" value="1"/>
</dbReference>
<keyword evidence="15" id="KW-1185">Reference proteome</keyword>
<dbReference type="KEGG" id="tli:Tlie_1078"/>
<dbReference type="Pfam" id="PF00206">
    <property type="entry name" value="Lyase_1"/>
    <property type="match status" value="1"/>
</dbReference>
<dbReference type="STRING" id="580340.Tlie_1078"/>
<dbReference type="Pfam" id="PF10397">
    <property type="entry name" value="ADSL_C"/>
    <property type="match status" value="1"/>
</dbReference>
<dbReference type="InterPro" id="IPR019468">
    <property type="entry name" value="AdenyloSucc_lyase_C"/>
</dbReference>
<evidence type="ECO:0000256" key="5">
    <source>
        <dbReference type="ARBA" id="ARBA00017058"/>
    </source>
</evidence>
<evidence type="ECO:0000256" key="1">
    <source>
        <dbReference type="ARBA" id="ARBA00004706"/>
    </source>
</evidence>
<dbReference type="GO" id="GO:0005829">
    <property type="term" value="C:cytosol"/>
    <property type="evidence" value="ECO:0007669"/>
    <property type="project" value="TreeGrafter"/>
</dbReference>
<evidence type="ECO:0000256" key="12">
    <source>
        <dbReference type="RuleBase" id="RU361172"/>
    </source>
</evidence>
<dbReference type="SMART" id="SM00998">
    <property type="entry name" value="ADSL_C"/>
    <property type="match status" value="1"/>
</dbReference>
<dbReference type="GO" id="GO:0044208">
    <property type="term" value="P:'de novo' AMP biosynthetic process"/>
    <property type="evidence" value="ECO:0007669"/>
    <property type="project" value="UniProtKB-UniPathway"/>
</dbReference>
<reference evidence="15" key="1">
    <citation type="submission" date="2011-10" db="EMBL/GenBank/DDBJ databases">
        <title>The complete genome of chromosome of Thermovirga lienii DSM 17291.</title>
        <authorList>
            <consortium name="US DOE Joint Genome Institute (JGI-PGF)"/>
            <person name="Lucas S."/>
            <person name="Copeland A."/>
            <person name="Lapidus A."/>
            <person name="Glavina del Rio T."/>
            <person name="Dalin E."/>
            <person name="Tice H."/>
            <person name="Bruce D."/>
            <person name="Goodwin L."/>
            <person name="Pitluck S."/>
            <person name="Peters L."/>
            <person name="Mikhailova N."/>
            <person name="Saunders E."/>
            <person name="Kyrpides N."/>
            <person name="Mavromatis K."/>
            <person name="Ivanova N."/>
            <person name="Last F.I."/>
            <person name="Brettin T."/>
            <person name="Detter J.C."/>
            <person name="Han C."/>
            <person name="Larimer F."/>
            <person name="Land M."/>
            <person name="Hauser L."/>
            <person name="Markowitz V."/>
            <person name="Cheng J.-F."/>
            <person name="Hugenholtz P."/>
            <person name="Woyke T."/>
            <person name="Wu D."/>
            <person name="Spring S."/>
            <person name="Schroeder M."/>
            <person name="Brambilla E.-M."/>
            <person name="Klenk H.-P."/>
            <person name="Eisen J.A."/>
        </authorList>
    </citation>
    <scope>NUCLEOTIDE SEQUENCE [LARGE SCALE GENOMIC DNA]</scope>
    <source>
        <strain evidence="15">ATCC BAA-1197 / DSM 17291 / Cas60314</strain>
    </source>
</reference>
<evidence type="ECO:0000256" key="7">
    <source>
        <dbReference type="ARBA" id="ARBA00023239"/>
    </source>
</evidence>
<comment type="catalytic activity">
    <reaction evidence="8">
        <text>(2S)-2-[5-amino-1-(5-phospho-beta-D-ribosyl)imidazole-4-carboxamido]succinate = 5-amino-1-(5-phospho-beta-D-ribosyl)imidazole-4-carboxamide + fumarate</text>
        <dbReference type="Rhea" id="RHEA:23920"/>
        <dbReference type="ChEBI" id="CHEBI:29806"/>
        <dbReference type="ChEBI" id="CHEBI:58443"/>
        <dbReference type="ChEBI" id="CHEBI:58475"/>
        <dbReference type="EC" id="4.3.2.2"/>
    </reaction>
    <physiologicalReaction direction="left-to-right" evidence="8">
        <dbReference type="Rhea" id="RHEA:23921"/>
    </physiologicalReaction>
</comment>
<dbReference type="InterPro" id="IPR008948">
    <property type="entry name" value="L-Aspartase-like"/>
</dbReference>
<comment type="pathway">
    <text evidence="1 12">Purine metabolism; IMP biosynthesis via de novo pathway; 5-amino-1-(5-phospho-D-ribosyl)imidazole-4-carboxamide from 5-amino-1-(5-phospho-D-ribosyl)imidazole-4-carboxylate: step 2/2.</text>
</comment>
<feature type="domain" description="Adenylosuccinate lyase C-terminal" evidence="13">
    <location>
        <begin position="349"/>
        <end position="429"/>
    </location>
</feature>
<name>G7VAB1_THELD</name>
<organism evidence="14 15">
    <name type="scientific">Thermovirga lienii (strain ATCC BAA-1197 / DSM 17291 / Cas60314)</name>
    <dbReference type="NCBI Taxonomy" id="580340"/>
    <lineage>
        <taxon>Bacteria</taxon>
        <taxon>Thermotogati</taxon>
        <taxon>Synergistota</taxon>
        <taxon>Synergistia</taxon>
        <taxon>Synergistales</taxon>
        <taxon>Thermovirgaceae</taxon>
        <taxon>Thermovirga</taxon>
    </lineage>
</organism>
<evidence type="ECO:0000256" key="9">
    <source>
        <dbReference type="ARBA" id="ARBA00030717"/>
    </source>
</evidence>
<dbReference type="UniPathway" id="UPA00074">
    <property type="reaction ID" value="UER00132"/>
</dbReference>
<evidence type="ECO:0000256" key="4">
    <source>
        <dbReference type="ARBA" id="ARBA00012339"/>
    </source>
</evidence>
<sequence length="436" mass="49500">MIERYSTKEMSKLWSDESKFKTWLEVEMAVCEVWAEKGVIPHDAMKVIREKANFDIERIKEIEQEVHHDVIAFVTCVAENIGPEGRYVHLGLTSSDVIDTASSLLLTRALDIVIEALVSLINVVREKAQEFKYVPCIGRTHGVHAEPMTFGLKILNWLDELLRGEVRLNSAREMIKVGKISGAVGTYAHCPPDVEEKVCARLGLRPAPISTQILQRDKHATIMSSLAILGGTLERIALEIRHLQRTEVLEAAEPFSSKQKGSSAMPHKRNPILCERICGMSRLLRGYALAAMENMALWHERDISHSSVERVIWPDSFNLIHYMILMMQKVISNMDVFGENISKNLDMTRGLIFSQRVLLALVDAGLDRNGAYEIIQSNAKKAWRTGQDFRALCKSDERITKYLSLELLDSLFDVNYYIRHVDSIFDRFTGNPYIGQ</sequence>
<dbReference type="InterPro" id="IPR004769">
    <property type="entry name" value="Pur_lyase"/>
</dbReference>
<dbReference type="Gene3D" id="1.10.275.10">
    <property type="entry name" value="Fumarase/aspartase (N-terminal domain)"/>
    <property type="match status" value="1"/>
</dbReference>
<keyword evidence="6 12" id="KW-0658">Purine biosynthesis</keyword>
<dbReference type="InterPro" id="IPR000362">
    <property type="entry name" value="Fumarate_lyase_fam"/>
</dbReference>
<dbReference type="InterPro" id="IPR022761">
    <property type="entry name" value="Fumarate_lyase_N"/>
</dbReference>
<gene>
    <name evidence="14" type="ordered locus">Tlie_1078</name>
</gene>
<reference evidence="14 15" key="2">
    <citation type="journal article" date="2012" name="Stand. Genomic Sci.">
        <title>Genome sequence of the moderately thermophilic, amino-acid-degrading and sulfur-reducing bacterium Thermovirga lienii type strain (Cas60314(T)).</title>
        <authorList>
            <person name="Goker M."/>
            <person name="Saunders E."/>
            <person name="Lapidus A."/>
            <person name="Nolan M."/>
            <person name="Lucas S."/>
            <person name="Hammon N."/>
            <person name="Deshpande S."/>
            <person name="Cheng J.F."/>
            <person name="Han C."/>
            <person name="Tapia R."/>
            <person name="Goodwin L.A."/>
            <person name="Pitluck S."/>
            <person name="Liolios K."/>
            <person name="Mavromatis K."/>
            <person name="Pagani I."/>
            <person name="Ivanova N."/>
            <person name="Mikhailova N."/>
            <person name="Pati A."/>
            <person name="Chen A."/>
            <person name="Palaniappan K."/>
            <person name="Land M."/>
            <person name="Chang Y.J."/>
            <person name="Jeffries C.D."/>
            <person name="Brambilla E.M."/>
            <person name="Rohde M."/>
            <person name="Spring S."/>
            <person name="Detter J.C."/>
            <person name="Woyke T."/>
            <person name="Bristow J."/>
            <person name="Eisen J.A."/>
            <person name="Markowitz V."/>
            <person name="Hugenholtz P."/>
            <person name="Kyrpides N.C."/>
            <person name="Klenk H.P."/>
        </authorList>
    </citation>
    <scope>NUCLEOTIDE SEQUENCE [LARGE SCALE GENOMIC DNA]</scope>
    <source>
        <strain evidence="15">ATCC BAA-1197 / DSM 17291 / Cas60314</strain>
    </source>
</reference>
<evidence type="ECO:0000256" key="3">
    <source>
        <dbReference type="ARBA" id="ARBA00008273"/>
    </source>
</evidence>
<dbReference type="GO" id="GO:0006189">
    <property type="term" value="P:'de novo' IMP biosynthetic process"/>
    <property type="evidence" value="ECO:0007669"/>
    <property type="project" value="UniProtKB-UniPathway"/>
</dbReference>
<dbReference type="eggNOG" id="COG0015">
    <property type="taxonomic scope" value="Bacteria"/>
</dbReference>
<evidence type="ECO:0000313" key="14">
    <source>
        <dbReference type="EMBL" id="AER66811.1"/>
    </source>
</evidence>
<evidence type="ECO:0000256" key="11">
    <source>
        <dbReference type="NCBIfam" id="TIGR00928"/>
    </source>
</evidence>
<dbReference type="FunFam" id="1.20.200.10:FF:000008">
    <property type="entry name" value="Adenylosuccinate lyase"/>
    <property type="match status" value="1"/>
</dbReference>
<evidence type="ECO:0000256" key="8">
    <source>
        <dbReference type="ARBA" id="ARBA00024477"/>
    </source>
</evidence>
<dbReference type="GO" id="GO:0004018">
    <property type="term" value="F:N6-(1,2-dicarboxyethyl)AMP AMP-lyase (fumarate-forming) activity"/>
    <property type="evidence" value="ECO:0007669"/>
    <property type="project" value="UniProtKB-UniRule"/>
</dbReference>
<dbReference type="PROSITE" id="PS00163">
    <property type="entry name" value="FUMARATE_LYASES"/>
    <property type="match status" value="1"/>
</dbReference>
<dbReference type="EMBL" id="CP003096">
    <property type="protein sequence ID" value="AER66811.1"/>
    <property type="molecule type" value="Genomic_DNA"/>
</dbReference>
<dbReference type="SUPFAM" id="SSF48557">
    <property type="entry name" value="L-aspartase-like"/>
    <property type="match status" value="1"/>
</dbReference>
<evidence type="ECO:0000313" key="15">
    <source>
        <dbReference type="Proteomes" id="UP000005868"/>
    </source>
</evidence>
<dbReference type="AlphaFoldDB" id="G7VAB1"/>
<dbReference type="HOGENOM" id="CLU_030949_0_1_0"/>
<dbReference type="FunFam" id="1.10.40.30:FF:000007">
    <property type="entry name" value="Adenylosuccinate lyase"/>
    <property type="match status" value="1"/>
</dbReference>
<dbReference type="FunFam" id="1.10.275.10:FF:000006">
    <property type="entry name" value="Adenylosuccinate lyase"/>
    <property type="match status" value="1"/>
</dbReference>
<dbReference type="InterPro" id="IPR024083">
    <property type="entry name" value="Fumarase/histidase_N"/>
</dbReference>
<dbReference type="GO" id="GO:0070626">
    <property type="term" value="F:(S)-2-(5-amino-1-(5-phospho-D-ribosyl)imidazole-4-carboxamido) succinate lyase (fumarate-forming) activity"/>
    <property type="evidence" value="ECO:0007669"/>
    <property type="project" value="TreeGrafter"/>
</dbReference>
<evidence type="ECO:0000256" key="6">
    <source>
        <dbReference type="ARBA" id="ARBA00022755"/>
    </source>
</evidence>
<evidence type="ECO:0000256" key="10">
    <source>
        <dbReference type="ARBA" id="ARBA00049115"/>
    </source>
</evidence>
<dbReference type="Gene3D" id="1.10.40.30">
    <property type="entry name" value="Fumarase/aspartase (C-terminal domain)"/>
    <property type="match status" value="1"/>
</dbReference>
<keyword evidence="7 12" id="KW-0456">Lyase</keyword>
<dbReference type="NCBIfam" id="TIGR00928">
    <property type="entry name" value="purB"/>
    <property type="match status" value="1"/>
</dbReference>
<comment type="similarity">
    <text evidence="3 12">Belongs to the lyase 1 family. Adenylosuccinate lyase subfamily.</text>
</comment>
<dbReference type="EC" id="4.3.2.2" evidence="4 11"/>
<dbReference type="PRINTS" id="PR00145">
    <property type="entry name" value="ARGSUCLYASE"/>
</dbReference>
<comment type="pathway">
    <text evidence="2 12">Purine metabolism; AMP biosynthesis via de novo pathway; AMP from IMP: step 2/2.</text>
</comment>
<dbReference type="Proteomes" id="UP000005868">
    <property type="component" value="Chromosome"/>
</dbReference>
<dbReference type="PANTHER" id="PTHR43172">
    <property type="entry name" value="ADENYLOSUCCINATE LYASE"/>
    <property type="match status" value="1"/>
</dbReference>
<protein>
    <recommendedName>
        <fullName evidence="5 11">Adenylosuccinate lyase</fullName>
        <shortName evidence="12">ASL</shortName>
        <ecNumber evidence="4 11">4.3.2.2</ecNumber>
    </recommendedName>
    <alternativeName>
        <fullName evidence="9 12">Adenylosuccinase</fullName>
    </alternativeName>
</protein>
<evidence type="ECO:0000256" key="2">
    <source>
        <dbReference type="ARBA" id="ARBA00004734"/>
    </source>
</evidence>
<dbReference type="OrthoDB" id="9768878at2"/>
<proteinExistence type="inferred from homology"/>
<evidence type="ECO:0000259" key="13">
    <source>
        <dbReference type="SMART" id="SM00998"/>
    </source>
</evidence>
<dbReference type="InterPro" id="IPR020557">
    <property type="entry name" value="Fumarate_lyase_CS"/>
</dbReference>